<name>A0ABS0BY44_9GAMM</name>
<comment type="caution">
    <text evidence="3">The sequence shown here is derived from an EMBL/GenBank/DDBJ whole genome shotgun (WGS) entry which is preliminary data.</text>
</comment>
<dbReference type="Pfam" id="PF21742">
    <property type="entry name" value="DUF6868"/>
    <property type="match status" value="1"/>
</dbReference>
<accession>A0ABS0BY44</accession>
<feature type="transmembrane region" description="Helical" evidence="1">
    <location>
        <begin position="6"/>
        <end position="31"/>
    </location>
</feature>
<organism evidence="3 4">
    <name type="scientific">Thiomicrorhabdus heinhorstiae</name>
    <dbReference type="NCBI Taxonomy" id="2748010"/>
    <lineage>
        <taxon>Bacteria</taxon>
        <taxon>Pseudomonadati</taxon>
        <taxon>Pseudomonadota</taxon>
        <taxon>Gammaproteobacteria</taxon>
        <taxon>Thiotrichales</taxon>
        <taxon>Piscirickettsiaceae</taxon>
        <taxon>Thiomicrorhabdus</taxon>
    </lineage>
</organism>
<keyword evidence="1" id="KW-0812">Transmembrane</keyword>
<keyword evidence="4" id="KW-1185">Reference proteome</keyword>
<evidence type="ECO:0000313" key="3">
    <source>
        <dbReference type="EMBL" id="MBF6058705.1"/>
    </source>
</evidence>
<proteinExistence type="predicted"/>
<dbReference type="InterPro" id="IPR049220">
    <property type="entry name" value="DUF6868"/>
</dbReference>
<keyword evidence="1" id="KW-1133">Transmembrane helix</keyword>
<dbReference type="EMBL" id="JACBGI020000025">
    <property type="protein sequence ID" value="MBF6058705.1"/>
    <property type="molecule type" value="Genomic_DNA"/>
</dbReference>
<protein>
    <recommendedName>
        <fullName evidence="2">DUF6868 domain-containing protein</fullName>
    </recommendedName>
</protein>
<evidence type="ECO:0000256" key="1">
    <source>
        <dbReference type="SAM" id="Phobius"/>
    </source>
</evidence>
<reference evidence="3 4" key="1">
    <citation type="submission" date="2020-11" db="EMBL/GenBank/DDBJ databases">
        <title>Sulfur oxidizing isolate from Hospital Hole Sinkhole.</title>
        <authorList>
            <person name="Scott K.M."/>
        </authorList>
    </citation>
    <scope>NUCLEOTIDE SEQUENCE [LARGE SCALE GENOMIC DNA]</scope>
    <source>
        <strain evidence="3 4">HH1</strain>
    </source>
</reference>
<dbReference type="Proteomes" id="UP001193680">
    <property type="component" value="Unassembled WGS sequence"/>
</dbReference>
<keyword evidence="1" id="KW-0472">Membrane</keyword>
<sequence>MDWQTLQTLLLWCTLINFGLYLLTVVAVVWFRKPVVLIHLYLFSMEEKEVMSSIQSYLGRYKLMITVFNFVPWLALWIMNNGY</sequence>
<gene>
    <name evidence="3" type="ORF">H8792_010170</name>
</gene>
<evidence type="ECO:0000313" key="4">
    <source>
        <dbReference type="Proteomes" id="UP001193680"/>
    </source>
</evidence>
<feature type="domain" description="DUF6868" evidence="2">
    <location>
        <begin position="1"/>
        <end position="79"/>
    </location>
</feature>
<evidence type="ECO:0000259" key="2">
    <source>
        <dbReference type="Pfam" id="PF21742"/>
    </source>
</evidence>
<dbReference type="RefSeq" id="WP_185978852.1">
    <property type="nucleotide sequence ID" value="NZ_JACBGI020000025.1"/>
</dbReference>
<feature type="transmembrane region" description="Helical" evidence="1">
    <location>
        <begin position="61"/>
        <end position="79"/>
    </location>
</feature>